<sequence length="272" mass="30407">MRNNKFHSYIADDHKEVLVAKRIQLAAVWAGPVFFVLYLIAFAGLARFVPPLAPSWDPDTIARVFTDHAISIRIGMVLGLIATTLLFPFFGVISIQIARIEKRMPILAVMQFGGAVLLVVFFQLCGMLWITATFRSELEPSTIRMLNDLSWLTFVMVFPSYVLQLSCIALASFMDRSALPLWPRWVGYLNLWIALSGAGGGIAVFFKHGPFAWNGLVGFYIPIVAFTIWIAVMTYYMHVGIRRQFDSETKSAETHDSPHGSAPAALTADMNR</sequence>
<keyword evidence="2" id="KW-1133">Transmembrane helix</keyword>
<dbReference type="Proteomes" id="UP000193710">
    <property type="component" value="Unassembled WGS sequence"/>
</dbReference>
<evidence type="ECO:0008006" key="6">
    <source>
        <dbReference type="Google" id="ProtNLM"/>
    </source>
</evidence>
<feature type="transmembrane region" description="Helical" evidence="2">
    <location>
        <begin position="212"/>
        <end position="236"/>
    </location>
</feature>
<feature type="compositionally biased region" description="Basic and acidic residues" evidence="1">
    <location>
        <begin position="249"/>
        <end position="258"/>
    </location>
</feature>
<gene>
    <name evidence="4" type="ORF">AWC29_25770</name>
    <name evidence="3" type="ORF">BN973_04809</name>
</gene>
<dbReference type="AlphaFoldDB" id="A0A024K3C3"/>
<keyword evidence="5" id="KW-1185">Reference proteome</keyword>
<protein>
    <recommendedName>
        <fullName evidence="6">Transmembrane protein</fullName>
    </recommendedName>
</protein>
<feature type="transmembrane region" description="Helical" evidence="2">
    <location>
        <begin position="107"/>
        <end position="131"/>
    </location>
</feature>
<feature type="transmembrane region" description="Helical" evidence="2">
    <location>
        <begin position="151"/>
        <end position="173"/>
    </location>
</feature>
<dbReference type="STRING" id="47839.BN973_04809"/>
<keyword evidence="2" id="KW-0472">Membrane</keyword>
<dbReference type="EMBL" id="HG964446">
    <property type="protein sequence ID" value="CDO90416.1"/>
    <property type="molecule type" value="Genomic_DNA"/>
</dbReference>
<dbReference type="Proteomes" id="UP000028880">
    <property type="component" value="Unassembled WGS sequence"/>
</dbReference>
<dbReference type="EMBL" id="LQPY01000037">
    <property type="protein sequence ID" value="ORW99782.1"/>
    <property type="molecule type" value="Genomic_DNA"/>
</dbReference>
<evidence type="ECO:0000313" key="5">
    <source>
        <dbReference type="Proteomes" id="UP000193710"/>
    </source>
</evidence>
<dbReference type="HOGENOM" id="CLU_081621_0_0_11"/>
<name>A0A024K3C3_9MYCO</name>
<reference evidence="3" key="2">
    <citation type="submission" date="2014-04" db="EMBL/GenBank/DDBJ databases">
        <authorList>
            <person name="Urmite Genomes U."/>
        </authorList>
    </citation>
    <scope>NUCLEOTIDE SEQUENCE</scope>
    <source>
        <strain evidence="3">DSM 44626</strain>
    </source>
</reference>
<keyword evidence="2" id="KW-0812">Transmembrane</keyword>
<feature type="transmembrane region" description="Helical" evidence="2">
    <location>
        <begin position="185"/>
        <end position="206"/>
    </location>
</feature>
<evidence type="ECO:0000313" key="4">
    <source>
        <dbReference type="EMBL" id="ORW99782.1"/>
    </source>
</evidence>
<organism evidence="3">
    <name type="scientific">Mycobacterium triplex</name>
    <dbReference type="NCBI Taxonomy" id="47839"/>
    <lineage>
        <taxon>Bacteria</taxon>
        <taxon>Bacillati</taxon>
        <taxon>Actinomycetota</taxon>
        <taxon>Actinomycetes</taxon>
        <taxon>Mycobacteriales</taxon>
        <taxon>Mycobacteriaceae</taxon>
        <taxon>Mycobacterium</taxon>
        <taxon>Mycobacterium simiae complex</taxon>
    </lineage>
</organism>
<feature type="transmembrane region" description="Helical" evidence="2">
    <location>
        <begin position="70"/>
        <end position="95"/>
    </location>
</feature>
<evidence type="ECO:0000256" key="1">
    <source>
        <dbReference type="SAM" id="MobiDB-lite"/>
    </source>
</evidence>
<feature type="transmembrane region" description="Helical" evidence="2">
    <location>
        <begin position="25"/>
        <end position="50"/>
    </location>
</feature>
<feature type="region of interest" description="Disordered" evidence="1">
    <location>
        <begin position="249"/>
        <end position="272"/>
    </location>
</feature>
<accession>A0A024K3C3</accession>
<proteinExistence type="predicted"/>
<reference evidence="4 5" key="3">
    <citation type="submission" date="2016-01" db="EMBL/GenBank/DDBJ databases">
        <title>The new phylogeny of the genus Mycobacterium.</title>
        <authorList>
            <person name="Tarcisio F."/>
            <person name="Conor M."/>
            <person name="Antonella G."/>
            <person name="Elisabetta G."/>
            <person name="Giulia F.S."/>
            <person name="Sara T."/>
            <person name="Anna F."/>
            <person name="Clotilde B."/>
            <person name="Roberto B."/>
            <person name="Veronica D.S."/>
            <person name="Fabio R."/>
            <person name="Monica P."/>
            <person name="Olivier J."/>
            <person name="Enrico T."/>
            <person name="Nicola S."/>
        </authorList>
    </citation>
    <scope>NUCLEOTIDE SEQUENCE [LARGE SCALE GENOMIC DNA]</scope>
    <source>
        <strain evidence="4 5">DSM 44626</strain>
    </source>
</reference>
<reference evidence="3" key="1">
    <citation type="journal article" date="2014" name="Genome Announc.">
        <title>Draft Genome Sequence of Mycobacterium triplex DSM 44626.</title>
        <authorList>
            <person name="Sassi M."/>
            <person name="Croce O."/>
            <person name="Robert C."/>
            <person name="Raoult D."/>
            <person name="Drancourt M."/>
        </authorList>
    </citation>
    <scope>NUCLEOTIDE SEQUENCE [LARGE SCALE GENOMIC DNA]</scope>
    <source>
        <strain evidence="3">DSM 44626</strain>
    </source>
</reference>
<dbReference type="eggNOG" id="ENOG50321EJ">
    <property type="taxonomic scope" value="Bacteria"/>
</dbReference>
<evidence type="ECO:0000256" key="2">
    <source>
        <dbReference type="SAM" id="Phobius"/>
    </source>
</evidence>
<evidence type="ECO:0000313" key="3">
    <source>
        <dbReference type="EMBL" id="CDO90416.1"/>
    </source>
</evidence>